<name>A0ABU9NNI8_9FLAO</name>
<evidence type="ECO:0008006" key="4">
    <source>
        <dbReference type="Google" id="ProtNLM"/>
    </source>
</evidence>
<keyword evidence="1" id="KW-0812">Transmembrane</keyword>
<gene>
    <name evidence="2" type="ORF">WFZ86_04890</name>
</gene>
<keyword evidence="1" id="KW-1133">Transmembrane helix</keyword>
<accession>A0ABU9NNI8</accession>
<dbReference type="EMBL" id="JBCGDP010000003">
    <property type="protein sequence ID" value="MEM0575824.1"/>
    <property type="molecule type" value="Genomic_DNA"/>
</dbReference>
<evidence type="ECO:0000313" key="3">
    <source>
        <dbReference type="Proteomes" id="UP001468798"/>
    </source>
</evidence>
<sequence>MKEYFKKHKITIIFFLIIIFLSFTLIPNERKHYLTENINDFRENIYWKIMTIVSIIVILIVIIYKEIYKNNLKQIMAEFIKLTLICLVYSFLLQNVTMSILLLINRLKSNEIIKKEYVVIDKIENNHFVAKALNSDAIITERDYFKQNGKIEIEKINIKDTLKIETKKGLLRIEYY</sequence>
<protein>
    <recommendedName>
        <fullName evidence="4">NfeD-like C-terminal domain-containing protein</fullName>
    </recommendedName>
</protein>
<organism evidence="2 3">
    <name type="scientific">Flavobacterium polysaccharolyticum</name>
    <dbReference type="NCBI Taxonomy" id="3133148"/>
    <lineage>
        <taxon>Bacteria</taxon>
        <taxon>Pseudomonadati</taxon>
        <taxon>Bacteroidota</taxon>
        <taxon>Flavobacteriia</taxon>
        <taxon>Flavobacteriales</taxon>
        <taxon>Flavobacteriaceae</taxon>
        <taxon>Flavobacterium</taxon>
    </lineage>
</organism>
<keyword evidence="1" id="KW-0472">Membrane</keyword>
<evidence type="ECO:0000256" key="1">
    <source>
        <dbReference type="SAM" id="Phobius"/>
    </source>
</evidence>
<evidence type="ECO:0000313" key="2">
    <source>
        <dbReference type="EMBL" id="MEM0575824.1"/>
    </source>
</evidence>
<keyword evidence="3" id="KW-1185">Reference proteome</keyword>
<feature type="transmembrane region" description="Helical" evidence="1">
    <location>
        <begin position="9"/>
        <end position="26"/>
    </location>
</feature>
<dbReference type="Proteomes" id="UP001468798">
    <property type="component" value="Unassembled WGS sequence"/>
</dbReference>
<proteinExistence type="predicted"/>
<dbReference type="RefSeq" id="WP_342690892.1">
    <property type="nucleotide sequence ID" value="NZ_JBCGDP010000003.1"/>
</dbReference>
<comment type="caution">
    <text evidence="2">The sequence shown here is derived from an EMBL/GenBank/DDBJ whole genome shotgun (WGS) entry which is preliminary data.</text>
</comment>
<feature type="transmembrane region" description="Helical" evidence="1">
    <location>
        <begin position="46"/>
        <end position="67"/>
    </location>
</feature>
<feature type="transmembrane region" description="Helical" evidence="1">
    <location>
        <begin position="79"/>
        <end position="104"/>
    </location>
</feature>
<reference evidence="2 3" key="1">
    <citation type="submission" date="2024-03" db="EMBL/GenBank/DDBJ databases">
        <title>Two novel species of the genus Flavobacterium exhibiting potentially degradation of complex polysaccharides.</title>
        <authorList>
            <person name="Lian X."/>
        </authorList>
    </citation>
    <scope>NUCLEOTIDE SEQUENCE [LARGE SCALE GENOMIC DNA]</scope>
    <source>
        <strain evidence="2 3">N6</strain>
    </source>
</reference>